<evidence type="ECO:0000313" key="3">
    <source>
        <dbReference type="Proteomes" id="UP000572817"/>
    </source>
</evidence>
<dbReference type="EMBL" id="WWBZ02000022">
    <property type="protein sequence ID" value="KAF4308425.1"/>
    <property type="molecule type" value="Genomic_DNA"/>
</dbReference>
<feature type="region of interest" description="Disordered" evidence="1">
    <location>
        <begin position="264"/>
        <end position="286"/>
    </location>
</feature>
<proteinExistence type="predicted"/>
<feature type="region of interest" description="Disordered" evidence="1">
    <location>
        <begin position="1"/>
        <end position="77"/>
    </location>
</feature>
<gene>
    <name evidence="2" type="ORF">GTA08_BOTSDO04329</name>
</gene>
<feature type="compositionally biased region" description="Low complexity" evidence="1">
    <location>
        <begin position="43"/>
        <end position="64"/>
    </location>
</feature>
<evidence type="ECO:0000313" key="2">
    <source>
        <dbReference type="EMBL" id="KAF4308425.1"/>
    </source>
</evidence>
<dbReference type="Proteomes" id="UP000572817">
    <property type="component" value="Unassembled WGS sequence"/>
</dbReference>
<protein>
    <recommendedName>
        <fullName evidence="4">SprT-like domain-containing protein</fullName>
    </recommendedName>
</protein>
<dbReference type="OrthoDB" id="5236983at2759"/>
<feature type="region of interest" description="Disordered" evidence="1">
    <location>
        <begin position="348"/>
        <end position="379"/>
    </location>
</feature>
<name>A0A8H4N480_9PEZI</name>
<feature type="region of interest" description="Disordered" evidence="1">
    <location>
        <begin position="188"/>
        <end position="213"/>
    </location>
</feature>
<feature type="region of interest" description="Disordered" evidence="1">
    <location>
        <begin position="505"/>
        <end position="571"/>
    </location>
</feature>
<organism evidence="2 3">
    <name type="scientific">Botryosphaeria dothidea</name>
    <dbReference type="NCBI Taxonomy" id="55169"/>
    <lineage>
        <taxon>Eukaryota</taxon>
        <taxon>Fungi</taxon>
        <taxon>Dikarya</taxon>
        <taxon>Ascomycota</taxon>
        <taxon>Pezizomycotina</taxon>
        <taxon>Dothideomycetes</taxon>
        <taxon>Dothideomycetes incertae sedis</taxon>
        <taxon>Botryosphaeriales</taxon>
        <taxon>Botryosphaeriaceae</taxon>
        <taxon>Botryosphaeria</taxon>
    </lineage>
</organism>
<dbReference type="AlphaFoldDB" id="A0A8H4N480"/>
<reference evidence="2" key="1">
    <citation type="submission" date="2020-04" db="EMBL/GenBank/DDBJ databases">
        <title>Genome Assembly and Annotation of Botryosphaeria dothidea sdau 11-99, a Latent Pathogen of Apple Fruit Ring Rot in China.</title>
        <authorList>
            <person name="Yu C."/>
            <person name="Diao Y."/>
            <person name="Lu Q."/>
            <person name="Zhao J."/>
            <person name="Cui S."/>
            <person name="Peng C."/>
            <person name="He B."/>
            <person name="Liu H."/>
        </authorList>
    </citation>
    <scope>NUCLEOTIDE SEQUENCE [LARGE SCALE GENOMIC DNA]</scope>
    <source>
        <strain evidence="2">Sdau11-99</strain>
    </source>
</reference>
<keyword evidence="3" id="KW-1185">Reference proteome</keyword>
<dbReference type="GO" id="GO:0006950">
    <property type="term" value="P:response to stress"/>
    <property type="evidence" value="ECO:0007669"/>
    <property type="project" value="UniProtKB-ARBA"/>
</dbReference>
<comment type="caution">
    <text evidence="2">The sequence shown here is derived from an EMBL/GenBank/DDBJ whole genome shotgun (WGS) entry which is preliminary data.</text>
</comment>
<accession>A0A8H4N480</accession>
<evidence type="ECO:0000256" key="1">
    <source>
        <dbReference type="SAM" id="MobiDB-lite"/>
    </source>
</evidence>
<evidence type="ECO:0008006" key="4">
    <source>
        <dbReference type="Google" id="ProtNLM"/>
    </source>
</evidence>
<sequence length="659" mass="71185">MVRPFLGPNYISDESDFFAFSSSSDEDEEPITRTARRRRANPKTRSPSPSPSHSTSASESTTTPDHPHANTPQPGHWNTNYAVAFLVHHLRSSSVSPNAVKTDSTGNAAPAAADAISAARTYPVPPRQWRAYPGLVFPSLSAAVFDGKLGEGCEGEESACEVAWETLDEGVSGRTRLVSGGWQGDDWIGRGGKRREEATAGQTRGRGGMESGRQDDVRVKIELNAVALQGASRDEIVGTLLHHMIHAYLILVCGGVGRSCSCKADDGDGGRGDDEGGEGKELNDDDHLAHGNAFAAILWELRAQAAKNEAEEGTGKKTRPLPIGFGHRLPSAFSQFIADRSRSARFRAPVLSGQGTGTKSSRGKRSKVTSSSPRHPERSTYCPAAVPIITLDAATAWHDAECAPFLSAPACLRGYELYACYANGNVHRIPRSSPASAYVEVIYESDKPISLPRRAVEQFASLAVAFAGGSKRWIEVPRAGVGEKEELGDLMTFLRTGRYYPALRVESSGSGGESEDDDGDGGGTEEWYGVPLIQVHPGRAQDKGRNARKNAHAIPSSEDETDEQRQTDSPHHLLRDIRMYRLAGVMGFTELAAYALRRLDCRLRIKTAAQRQETKATTETMKGKTEAHGAIIGIVQRFRRSSMGGVGCRTTIHPVLLSL</sequence>